<evidence type="ECO:0000256" key="2">
    <source>
        <dbReference type="SAM" id="Phobius"/>
    </source>
</evidence>
<keyword evidence="2" id="KW-1133">Transmembrane helix</keyword>
<sequence length="364" mass="41697">MDEPFLRDSYLNRFVFWTGAFVIVQFSELLSIVVIDFEDLMVDNTTCPEYPDFFNEIQSCDNMRTIVTILSLINLVLAACILTKLALKGRYFRRFPVTQLSLLTTAMAMCHVCIVIVVAIHIDDVIDLVFFANNYLKCFNHEAPTFGRTTLQILFTISMMLCCASTGMMYYYLKWFADHSPYRNISRSEMSNILESMIVNFQERVRAPSLPPSYEESTRFYEVNRITLNQHHAIARYLAESNEEIEMSSDIESMATESLNDIYEIEISADIGNIAAEPLNDIHEIVHNPNLISNDDVNISHLGTTVDEVQNEFENRVEEIVDAIQDTRIEKSDDGNSNESEPAFDVNNLFDDDWETDGGNRAEN</sequence>
<proteinExistence type="predicted"/>
<feature type="region of interest" description="Disordered" evidence="1">
    <location>
        <begin position="326"/>
        <end position="364"/>
    </location>
</feature>
<feature type="transmembrane region" description="Helical" evidence="2">
    <location>
        <begin position="153"/>
        <end position="173"/>
    </location>
</feature>
<dbReference type="InParanoid" id="G0NKY7"/>
<keyword evidence="2" id="KW-0812">Transmembrane</keyword>
<organism evidence="4">
    <name type="scientific">Caenorhabditis brenneri</name>
    <name type="common">Nematode worm</name>
    <dbReference type="NCBI Taxonomy" id="135651"/>
    <lineage>
        <taxon>Eukaryota</taxon>
        <taxon>Metazoa</taxon>
        <taxon>Ecdysozoa</taxon>
        <taxon>Nematoda</taxon>
        <taxon>Chromadorea</taxon>
        <taxon>Rhabditida</taxon>
        <taxon>Rhabditina</taxon>
        <taxon>Rhabditomorpha</taxon>
        <taxon>Rhabditoidea</taxon>
        <taxon>Rhabditidae</taxon>
        <taxon>Peloderinae</taxon>
        <taxon>Caenorhabditis</taxon>
    </lineage>
</organism>
<protein>
    <submittedName>
        <fullName evidence="3">Uncharacterized protein</fullName>
    </submittedName>
</protein>
<feature type="transmembrane region" description="Helical" evidence="2">
    <location>
        <begin position="66"/>
        <end position="87"/>
    </location>
</feature>
<keyword evidence="4" id="KW-1185">Reference proteome</keyword>
<keyword evidence="2" id="KW-0472">Membrane</keyword>
<dbReference type="HOGENOM" id="CLU_761255_0_0_1"/>
<evidence type="ECO:0000256" key="1">
    <source>
        <dbReference type="SAM" id="MobiDB-lite"/>
    </source>
</evidence>
<feature type="transmembrane region" description="Helical" evidence="2">
    <location>
        <begin position="14"/>
        <end position="35"/>
    </location>
</feature>
<name>G0NKY7_CAEBE</name>
<dbReference type="EMBL" id="GL379903">
    <property type="protein sequence ID" value="EGT33213.1"/>
    <property type="molecule type" value="Genomic_DNA"/>
</dbReference>
<evidence type="ECO:0000313" key="3">
    <source>
        <dbReference type="EMBL" id="EGT33213.1"/>
    </source>
</evidence>
<evidence type="ECO:0000313" key="4">
    <source>
        <dbReference type="Proteomes" id="UP000008068"/>
    </source>
</evidence>
<feature type="transmembrane region" description="Helical" evidence="2">
    <location>
        <begin position="99"/>
        <end position="122"/>
    </location>
</feature>
<gene>
    <name evidence="3" type="ORF">CAEBREN_11529</name>
</gene>
<dbReference type="Proteomes" id="UP000008068">
    <property type="component" value="Unassembled WGS sequence"/>
</dbReference>
<reference evidence="4" key="1">
    <citation type="submission" date="2011-07" db="EMBL/GenBank/DDBJ databases">
        <authorList>
            <consortium name="Caenorhabditis brenneri Sequencing and Analysis Consortium"/>
            <person name="Wilson R.K."/>
        </authorList>
    </citation>
    <scope>NUCLEOTIDE SEQUENCE [LARGE SCALE GENOMIC DNA]</scope>
    <source>
        <strain evidence="4">PB2801</strain>
    </source>
</reference>
<dbReference type="AlphaFoldDB" id="G0NKY7"/>
<accession>G0NKY7</accession>